<name>A0ABT0D8V9_9HYPH</name>
<sequence length="308" mass="32500">MTIYLPIAELPVDIFTVLALGIAVGFISGMFGVGGGFLMTPLLIFLGVAPAVAVASVSTHMAASSLSGTLSYSRKGQVDYQLGGMLLTGGLTGTLAGVLTFRLLRAYGQLDLFIAISYIALLGTIGTLMVSESLRALLRRWRGQPLVVRRPGAHPWFLRLPFKMRFRRSRIYVSAIPVVGIGFAIGFLGALMGIGGGFILVPALIYLLRVPTITSVGTSLLLTLCTMVAAILMHAVLNQTVDAVLGLILMVGGTIGAQFGVRAGQSMKAENLRLLLGLLVLSVGIRVAVDQVVRPTELYAVTIDGSGR</sequence>
<evidence type="ECO:0000256" key="5">
    <source>
        <dbReference type="RuleBase" id="RU363041"/>
    </source>
</evidence>
<keyword evidence="7" id="KW-1185">Reference proteome</keyword>
<feature type="transmembrane region" description="Helical" evidence="5">
    <location>
        <begin position="243"/>
        <end position="260"/>
    </location>
</feature>
<dbReference type="InterPro" id="IPR002781">
    <property type="entry name" value="TM_pro_TauE-like"/>
</dbReference>
<keyword evidence="5" id="KW-1003">Cell membrane</keyword>
<feature type="transmembrane region" description="Helical" evidence="5">
    <location>
        <begin position="84"/>
        <end position="104"/>
    </location>
</feature>
<dbReference type="EMBL" id="JALKCH010000003">
    <property type="protein sequence ID" value="MCK0196396.1"/>
    <property type="molecule type" value="Genomic_DNA"/>
</dbReference>
<protein>
    <recommendedName>
        <fullName evidence="5">Probable membrane transporter protein</fullName>
    </recommendedName>
</protein>
<organism evidence="6 7">
    <name type="scientific">Ancylobacter crimeensis</name>
    <dbReference type="NCBI Taxonomy" id="2579147"/>
    <lineage>
        <taxon>Bacteria</taxon>
        <taxon>Pseudomonadati</taxon>
        <taxon>Pseudomonadota</taxon>
        <taxon>Alphaproteobacteria</taxon>
        <taxon>Hyphomicrobiales</taxon>
        <taxon>Xanthobacteraceae</taxon>
        <taxon>Ancylobacter</taxon>
    </lineage>
</organism>
<dbReference type="PANTHER" id="PTHR43701">
    <property type="entry name" value="MEMBRANE TRANSPORTER PROTEIN MJ0441-RELATED"/>
    <property type="match status" value="1"/>
</dbReference>
<evidence type="ECO:0000256" key="2">
    <source>
        <dbReference type="ARBA" id="ARBA00022692"/>
    </source>
</evidence>
<evidence type="ECO:0000313" key="6">
    <source>
        <dbReference type="EMBL" id="MCK0196396.1"/>
    </source>
</evidence>
<evidence type="ECO:0000256" key="1">
    <source>
        <dbReference type="ARBA" id="ARBA00004141"/>
    </source>
</evidence>
<evidence type="ECO:0000256" key="4">
    <source>
        <dbReference type="ARBA" id="ARBA00023136"/>
    </source>
</evidence>
<dbReference type="Pfam" id="PF01925">
    <property type="entry name" value="TauE"/>
    <property type="match status" value="1"/>
</dbReference>
<feature type="transmembrane region" description="Helical" evidence="5">
    <location>
        <begin position="272"/>
        <end position="289"/>
    </location>
</feature>
<feature type="transmembrane region" description="Helical" evidence="5">
    <location>
        <begin position="43"/>
        <end position="63"/>
    </location>
</feature>
<reference evidence="6 7" key="1">
    <citation type="submission" date="2022-04" db="EMBL/GenBank/DDBJ databases">
        <authorList>
            <person name="Grouzdev D.S."/>
            <person name="Pantiukh K.S."/>
            <person name="Krutkina M.S."/>
        </authorList>
    </citation>
    <scope>NUCLEOTIDE SEQUENCE [LARGE SCALE GENOMIC DNA]</scope>
    <source>
        <strain evidence="6 7">6x-1</strain>
    </source>
</reference>
<feature type="transmembrane region" description="Helical" evidence="5">
    <location>
        <begin position="110"/>
        <end position="130"/>
    </location>
</feature>
<dbReference type="PANTHER" id="PTHR43701:SF12">
    <property type="entry name" value="MEMBRANE TRANSPORTER PROTEIN YTNM-RELATED"/>
    <property type="match status" value="1"/>
</dbReference>
<dbReference type="Proteomes" id="UP001203284">
    <property type="component" value="Unassembled WGS sequence"/>
</dbReference>
<dbReference type="RefSeq" id="WP_247027427.1">
    <property type="nucleotide sequence ID" value="NZ_JALKCH010000003.1"/>
</dbReference>
<keyword evidence="2 5" id="KW-0812">Transmembrane</keyword>
<comment type="similarity">
    <text evidence="5">Belongs to the 4-toluene sulfonate uptake permease (TSUP) (TC 2.A.102) family.</text>
</comment>
<keyword evidence="4 5" id="KW-0472">Membrane</keyword>
<feature type="transmembrane region" description="Helical" evidence="5">
    <location>
        <begin position="220"/>
        <end position="237"/>
    </location>
</feature>
<feature type="transmembrane region" description="Helical" evidence="5">
    <location>
        <begin position="169"/>
        <end position="185"/>
    </location>
</feature>
<gene>
    <name evidence="6" type="ORF">MWN34_05650</name>
</gene>
<dbReference type="InterPro" id="IPR051598">
    <property type="entry name" value="TSUP/Inactive_protease-like"/>
</dbReference>
<comment type="caution">
    <text evidence="6">The sequence shown here is derived from an EMBL/GenBank/DDBJ whole genome shotgun (WGS) entry which is preliminary data.</text>
</comment>
<evidence type="ECO:0000313" key="7">
    <source>
        <dbReference type="Proteomes" id="UP001203284"/>
    </source>
</evidence>
<proteinExistence type="inferred from homology"/>
<feature type="transmembrane region" description="Helical" evidence="5">
    <location>
        <begin position="12"/>
        <end position="37"/>
    </location>
</feature>
<keyword evidence="3 5" id="KW-1133">Transmembrane helix</keyword>
<accession>A0ABT0D8V9</accession>
<comment type="subcellular location">
    <subcellularLocation>
        <location evidence="5">Cell membrane</location>
        <topology evidence="5">Multi-pass membrane protein</topology>
    </subcellularLocation>
    <subcellularLocation>
        <location evidence="1">Membrane</location>
        <topology evidence="1">Multi-pass membrane protein</topology>
    </subcellularLocation>
</comment>
<evidence type="ECO:0000256" key="3">
    <source>
        <dbReference type="ARBA" id="ARBA00022989"/>
    </source>
</evidence>